<keyword evidence="5" id="KW-1185">Reference proteome</keyword>
<evidence type="ECO:0000313" key="5">
    <source>
        <dbReference type="Proteomes" id="UP000474758"/>
    </source>
</evidence>
<accession>A0A6M1TTX4</accession>
<dbReference type="InterPro" id="IPR007492">
    <property type="entry name" value="LytTR_DNA-bd_dom"/>
</dbReference>
<gene>
    <name evidence="4" type="ORF">G5V65_05720</name>
</gene>
<dbReference type="GO" id="GO:0016020">
    <property type="term" value="C:membrane"/>
    <property type="evidence" value="ECO:0007669"/>
    <property type="project" value="UniProtKB-UniRule"/>
</dbReference>
<proteinExistence type="predicted"/>
<dbReference type="Pfam" id="PF04397">
    <property type="entry name" value="LytTR"/>
    <property type="match status" value="1"/>
</dbReference>
<dbReference type="PIRSF" id="PIRSF036615">
    <property type="entry name" value="MHYT_LytTR"/>
    <property type="match status" value="1"/>
</dbReference>
<dbReference type="SMART" id="SM00850">
    <property type="entry name" value="LytTR"/>
    <property type="match status" value="1"/>
</dbReference>
<feature type="transmembrane region" description="Helical" evidence="1">
    <location>
        <begin position="190"/>
        <end position="208"/>
    </location>
</feature>
<keyword evidence="1" id="KW-0812">Transmembrane</keyword>
<dbReference type="Pfam" id="PF03707">
    <property type="entry name" value="MHYT"/>
    <property type="match status" value="2"/>
</dbReference>
<dbReference type="InterPro" id="IPR005330">
    <property type="entry name" value="MHYT_dom"/>
</dbReference>
<dbReference type="AlphaFoldDB" id="A0A6M1TTX4"/>
<feature type="transmembrane region" description="Helical" evidence="1">
    <location>
        <begin position="149"/>
        <end position="170"/>
    </location>
</feature>
<dbReference type="EMBL" id="JAALFE010000004">
    <property type="protein sequence ID" value="NGQ90386.1"/>
    <property type="molecule type" value="Genomic_DNA"/>
</dbReference>
<dbReference type="InterPro" id="IPR012073">
    <property type="entry name" value="LytTR_MHYT"/>
</dbReference>
<feature type="transmembrane region" description="Helical" evidence="1">
    <location>
        <begin position="87"/>
        <end position="105"/>
    </location>
</feature>
<dbReference type="PROSITE" id="PS50930">
    <property type="entry name" value="HTH_LYTTR"/>
    <property type="match status" value="1"/>
</dbReference>
<protein>
    <submittedName>
        <fullName evidence="4">Carbon monoxide dehydrogenase</fullName>
    </submittedName>
</protein>
<dbReference type="GO" id="GO:0003677">
    <property type="term" value="F:DNA binding"/>
    <property type="evidence" value="ECO:0007669"/>
    <property type="project" value="InterPro"/>
</dbReference>
<reference evidence="4 5" key="1">
    <citation type="submission" date="2020-02" db="EMBL/GenBank/DDBJ databases">
        <title>Rhodobacter translucens sp. nov., a novel bacterium isolated from activated sludge.</title>
        <authorList>
            <person name="Liu J."/>
        </authorList>
    </citation>
    <scope>NUCLEOTIDE SEQUENCE [LARGE SCALE GENOMIC DNA]</scope>
    <source>
        <strain evidence="4 5">HX-7-19</strain>
    </source>
</reference>
<dbReference type="Proteomes" id="UP000474758">
    <property type="component" value="Unassembled WGS sequence"/>
</dbReference>
<organism evidence="4 5">
    <name type="scientific">Paragemmobacter kunshanensis</name>
    <dbReference type="NCBI Taxonomy" id="2583234"/>
    <lineage>
        <taxon>Bacteria</taxon>
        <taxon>Pseudomonadati</taxon>
        <taxon>Pseudomonadota</taxon>
        <taxon>Alphaproteobacteria</taxon>
        <taxon>Rhodobacterales</taxon>
        <taxon>Paracoccaceae</taxon>
        <taxon>Paragemmobacter</taxon>
    </lineage>
</organism>
<dbReference type="PANTHER" id="PTHR35152:SF1">
    <property type="entry name" value="DOMAIN SIGNALLING PROTEIN, PUTATIVE (AFU_ORTHOLOGUE AFUA_5G11310)-RELATED"/>
    <property type="match status" value="1"/>
</dbReference>
<dbReference type="PANTHER" id="PTHR35152">
    <property type="entry name" value="DOMAIN SIGNALLING PROTEIN, PUTATIVE (AFU_ORTHOLOGUE AFUA_5G11310)-RELATED"/>
    <property type="match status" value="1"/>
</dbReference>
<evidence type="ECO:0000259" key="2">
    <source>
        <dbReference type="PROSITE" id="PS50924"/>
    </source>
</evidence>
<keyword evidence="1" id="KW-1133">Transmembrane helix</keyword>
<keyword evidence="1" id="KW-0472">Membrane</keyword>
<feature type="transmembrane region" description="Helical" evidence="1">
    <location>
        <begin position="57"/>
        <end position="80"/>
    </location>
</feature>
<dbReference type="PROSITE" id="PS50924">
    <property type="entry name" value="MHYT"/>
    <property type="match status" value="1"/>
</dbReference>
<dbReference type="Gene3D" id="2.40.50.1020">
    <property type="entry name" value="LytTr DNA-binding domain"/>
    <property type="match status" value="1"/>
</dbReference>
<feature type="transmembrane region" description="Helical" evidence="1">
    <location>
        <begin position="23"/>
        <end position="45"/>
    </location>
</feature>
<feature type="transmembrane region" description="Helical" evidence="1">
    <location>
        <begin position="117"/>
        <end position="137"/>
    </location>
</feature>
<comment type="caution">
    <text evidence="4">The sequence shown here is derived from an EMBL/GenBank/DDBJ whole genome shotgun (WGS) entry which is preliminary data.</text>
</comment>
<name>A0A6M1TTX4_9RHOB</name>
<feature type="domain" description="HTH LytTR-type" evidence="3">
    <location>
        <begin position="248"/>
        <end position="353"/>
    </location>
</feature>
<evidence type="ECO:0000256" key="1">
    <source>
        <dbReference type="PROSITE-ProRule" id="PRU00244"/>
    </source>
</evidence>
<feature type="domain" description="MHYT" evidence="2">
    <location>
        <begin position="1"/>
        <end position="174"/>
    </location>
</feature>
<evidence type="ECO:0000259" key="3">
    <source>
        <dbReference type="PROSITE" id="PS50930"/>
    </source>
</evidence>
<evidence type="ECO:0000313" key="4">
    <source>
        <dbReference type="EMBL" id="NGQ90386.1"/>
    </source>
</evidence>
<sequence>MAGFTGLSLTRGVSRLSVTQRKVAVSMAAVALGGGIWSMHFVAMLGLQLPILYSYDLLTTLVSALVAILMTGLALLILHFRARTPRSLALAGAIIGLGISLMHYIGMSGMELCRPVYTPLGVAGAIAASVVLPVLAVRVAYSERGRKNIILGTVCFGLAVVMVHFIAMAGTDFLPDGDAGDMGPALSNETLAILVTLSAFVISAAFLLTGITFAPSAEEGAAVAVAAPAEAPKAAPPLPWAEPVALRIPHEREGRTYFLDPAAVSALRAEGHYTMLQKGAETLFCPWSISEAEERLAPLGFLRVHRSFLLNPAHVVRFERQKDSGQCSVDGAEGLRIPVSRARLADLREALGL</sequence>